<gene>
    <name evidence="2" type="ORF">CPB84DRAFT_1849382</name>
</gene>
<organism evidence="2 3">
    <name type="scientific">Gymnopilus junonius</name>
    <name type="common">Spectacular rustgill mushroom</name>
    <name type="synonym">Gymnopilus spectabilis subsp. junonius</name>
    <dbReference type="NCBI Taxonomy" id="109634"/>
    <lineage>
        <taxon>Eukaryota</taxon>
        <taxon>Fungi</taxon>
        <taxon>Dikarya</taxon>
        <taxon>Basidiomycota</taxon>
        <taxon>Agaricomycotina</taxon>
        <taxon>Agaricomycetes</taxon>
        <taxon>Agaricomycetidae</taxon>
        <taxon>Agaricales</taxon>
        <taxon>Agaricineae</taxon>
        <taxon>Hymenogastraceae</taxon>
        <taxon>Gymnopilus</taxon>
    </lineage>
</organism>
<protein>
    <recommendedName>
        <fullName evidence="1">CHAT domain-containing protein</fullName>
    </recommendedName>
</protein>
<dbReference type="Pfam" id="PF12770">
    <property type="entry name" value="CHAT"/>
    <property type="match status" value="1"/>
</dbReference>
<dbReference type="InterPro" id="IPR024983">
    <property type="entry name" value="CHAT_dom"/>
</dbReference>
<comment type="caution">
    <text evidence="2">The sequence shown here is derived from an EMBL/GenBank/DDBJ whole genome shotgun (WGS) entry which is preliminary data.</text>
</comment>
<dbReference type="AlphaFoldDB" id="A0A9P5TJR5"/>
<proteinExistence type="predicted"/>
<feature type="domain" description="CHAT" evidence="1">
    <location>
        <begin position="101"/>
        <end position="205"/>
    </location>
</feature>
<keyword evidence="3" id="KW-1185">Reference proteome</keyword>
<sequence>MPLGYTYDGPSTPTESITDYAVSSYLATIGTLLNNQARNQHDKKADKVLVAVHPKSFLAALDELHKIEKRIEAEPSISLVKFGDHPSNPATVKQVLRHLPSVSVLSLSMIMEEDMKNAQLAVLSACETATGEQGAPDESLHLGAALVVRGIQRRRRDDVQKLTVQKIADEFYGKLVQNEEGSAEGHPTLDTTQAARALHHAVLELRAAGAPLQRLVPFIYLGI</sequence>
<evidence type="ECO:0000259" key="1">
    <source>
        <dbReference type="Pfam" id="PF12770"/>
    </source>
</evidence>
<dbReference type="OrthoDB" id="9991317at2759"/>
<dbReference type="Proteomes" id="UP000724874">
    <property type="component" value="Unassembled WGS sequence"/>
</dbReference>
<reference evidence="2" key="1">
    <citation type="submission" date="2020-11" db="EMBL/GenBank/DDBJ databases">
        <authorList>
            <consortium name="DOE Joint Genome Institute"/>
            <person name="Ahrendt S."/>
            <person name="Riley R."/>
            <person name="Andreopoulos W."/>
            <person name="LaButti K."/>
            <person name="Pangilinan J."/>
            <person name="Ruiz-duenas F.J."/>
            <person name="Barrasa J.M."/>
            <person name="Sanchez-Garcia M."/>
            <person name="Camarero S."/>
            <person name="Miyauchi S."/>
            <person name="Serrano A."/>
            <person name="Linde D."/>
            <person name="Babiker R."/>
            <person name="Drula E."/>
            <person name="Ayuso-Fernandez I."/>
            <person name="Pacheco R."/>
            <person name="Padilla G."/>
            <person name="Ferreira P."/>
            <person name="Barriuso J."/>
            <person name="Kellner H."/>
            <person name="Castanera R."/>
            <person name="Alfaro M."/>
            <person name="Ramirez L."/>
            <person name="Pisabarro A.G."/>
            <person name="Kuo A."/>
            <person name="Tritt A."/>
            <person name="Lipzen A."/>
            <person name="He G."/>
            <person name="Yan M."/>
            <person name="Ng V."/>
            <person name="Cullen D."/>
            <person name="Martin F."/>
            <person name="Rosso M.-N."/>
            <person name="Henrissat B."/>
            <person name="Hibbett D."/>
            <person name="Martinez A.T."/>
            <person name="Grigoriev I.V."/>
        </authorList>
    </citation>
    <scope>NUCLEOTIDE SEQUENCE</scope>
    <source>
        <strain evidence="2">AH 44721</strain>
    </source>
</reference>
<evidence type="ECO:0000313" key="2">
    <source>
        <dbReference type="EMBL" id="KAF8889436.1"/>
    </source>
</evidence>
<accession>A0A9P5TJR5</accession>
<name>A0A9P5TJR5_GYMJU</name>
<dbReference type="EMBL" id="JADNYJ010000080">
    <property type="protein sequence ID" value="KAF8889436.1"/>
    <property type="molecule type" value="Genomic_DNA"/>
</dbReference>
<evidence type="ECO:0000313" key="3">
    <source>
        <dbReference type="Proteomes" id="UP000724874"/>
    </source>
</evidence>